<evidence type="ECO:0000313" key="1">
    <source>
        <dbReference type="EMBL" id="PWK45328.1"/>
    </source>
</evidence>
<sequence>MNTSQIARVNNDEVLVADIYPAFHLTDL</sequence>
<dbReference type="EMBL" id="QGGU01000003">
    <property type="protein sequence ID" value="PWK53178.1"/>
    <property type="molecule type" value="Genomic_DNA"/>
</dbReference>
<keyword evidence="3" id="KW-1185">Reference proteome</keyword>
<comment type="caution">
    <text evidence="2">The sequence shown here is derived from an EMBL/GenBank/DDBJ whole genome shotgun (WGS) entry which is preliminary data.</text>
</comment>
<dbReference type="AlphaFoldDB" id="A0A316FX61"/>
<protein>
    <submittedName>
        <fullName evidence="2">Uncharacterized protein</fullName>
    </submittedName>
</protein>
<name>A0A316FX61_9GAMM</name>
<dbReference type="Proteomes" id="UP000245790">
    <property type="component" value="Unassembled WGS sequence"/>
</dbReference>
<feature type="non-terminal residue" evidence="2">
    <location>
        <position position="28"/>
    </location>
</feature>
<dbReference type="EMBL" id="QGGU01000014">
    <property type="protein sequence ID" value="PWK45328.1"/>
    <property type="molecule type" value="Genomic_DNA"/>
</dbReference>
<organism evidence="2 3">
    <name type="scientific">Pleionea mediterranea</name>
    <dbReference type="NCBI Taxonomy" id="523701"/>
    <lineage>
        <taxon>Bacteria</taxon>
        <taxon>Pseudomonadati</taxon>
        <taxon>Pseudomonadota</taxon>
        <taxon>Gammaproteobacteria</taxon>
        <taxon>Oceanospirillales</taxon>
        <taxon>Pleioneaceae</taxon>
        <taxon>Pleionea</taxon>
    </lineage>
</organism>
<evidence type="ECO:0000313" key="3">
    <source>
        <dbReference type="Proteomes" id="UP000245790"/>
    </source>
</evidence>
<reference evidence="2 3" key="1">
    <citation type="submission" date="2018-05" db="EMBL/GenBank/DDBJ databases">
        <title>Genomic Encyclopedia of Type Strains, Phase IV (KMG-IV): sequencing the most valuable type-strain genomes for metagenomic binning, comparative biology and taxonomic classification.</title>
        <authorList>
            <person name="Goeker M."/>
        </authorList>
    </citation>
    <scope>NUCLEOTIDE SEQUENCE [LARGE SCALE GENOMIC DNA]</scope>
    <source>
        <strain evidence="2 3">DSM 25350</strain>
    </source>
</reference>
<proteinExistence type="predicted"/>
<accession>A0A316FX61</accession>
<evidence type="ECO:0000313" key="2">
    <source>
        <dbReference type="EMBL" id="PWK53178.1"/>
    </source>
</evidence>
<gene>
    <name evidence="2" type="ORF">C8D97_1031</name>
    <name evidence="1" type="ORF">C8D97_1141</name>
</gene>